<gene>
    <name evidence="2" type="ORF">LANO_0E12222G</name>
</gene>
<evidence type="ECO:0000313" key="2">
    <source>
        <dbReference type="EMBL" id="SCU96028.1"/>
    </source>
</evidence>
<keyword evidence="3" id="KW-1185">Reference proteome</keyword>
<proteinExistence type="predicted"/>
<protein>
    <submittedName>
        <fullName evidence="2">LANO_0E12222g1_1</fullName>
    </submittedName>
</protein>
<dbReference type="Proteomes" id="UP000189911">
    <property type="component" value="Chromosome E"/>
</dbReference>
<feature type="region of interest" description="Disordered" evidence="1">
    <location>
        <begin position="1"/>
        <end position="27"/>
    </location>
</feature>
<name>A0A1G4JYB0_9SACH</name>
<dbReference type="OrthoDB" id="4068661at2759"/>
<dbReference type="AlphaFoldDB" id="A0A1G4JYB0"/>
<reference evidence="3" key="1">
    <citation type="submission" date="2016-03" db="EMBL/GenBank/DDBJ databases">
        <authorList>
            <person name="Devillers Hugo."/>
        </authorList>
    </citation>
    <scope>NUCLEOTIDE SEQUENCE [LARGE SCALE GENOMIC DNA]</scope>
</reference>
<organism evidence="2 3">
    <name type="scientific">Lachancea nothofagi CBS 11611</name>
    <dbReference type="NCBI Taxonomy" id="1266666"/>
    <lineage>
        <taxon>Eukaryota</taxon>
        <taxon>Fungi</taxon>
        <taxon>Dikarya</taxon>
        <taxon>Ascomycota</taxon>
        <taxon>Saccharomycotina</taxon>
        <taxon>Saccharomycetes</taxon>
        <taxon>Saccharomycetales</taxon>
        <taxon>Saccharomycetaceae</taxon>
        <taxon>Lachancea</taxon>
    </lineage>
</organism>
<sequence length="236" mass="25988">MAVNRSGSDPKKSKKRNGREKAAKNQFLGKSLVERLGILKTSEKPRNNSRKSSNVGLRVVDGRLLHANDVGVLLREAAARTESHNGETRGQKSIRMAKAKLHKPFAKDAPLTTTIGTGKRVEKIVRRRETARNRDQTALQPYGKDLYLSVGTTPDSRFLRLRNLPLGSDSSSLTRIVEKVAGVVVQRASIMDLPSGSVTAELWLQNSDTQALNEAQRRLDRANVNNRVISAEIASS</sequence>
<dbReference type="EMBL" id="LT598451">
    <property type="protein sequence ID" value="SCU96028.1"/>
    <property type="molecule type" value="Genomic_DNA"/>
</dbReference>
<evidence type="ECO:0000256" key="1">
    <source>
        <dbReference type="SAM" id="MobiDB-lite"/>
    </source>
</evidence>
<accession>A0A1G4JYB0</accession>
<evidence type="ECO:0000313" key="3">
    <source>
        <dbReference type="Proteomes" id="UP000189911"/>
    </source>
</evidence>